<name>A0ACC0UW41_9HYPO</name>
<accession>A0ACC0UW41</accession>
<organism evidence="1 2">
    <name type="scientific">Trichothecium roseum</name>
    <dbReference type="NCBI Taxonomy" id="47278"/>
    <lineage>
        <taxon>Eukaryota</taxon>
        <taxon>Fungi</taxon>
        <taxon>Dikarya</taxon>
        <taxon>Ascomycota</taxon>
        <taxon>Pezizomycotina</taxon>
        <taxon>Sordariomycetes</taxon>
        <taxon>Hypocreomycetidae</taxon>
        <taxon>Hypocreales</taxon>
        <taxon>Hypocreales incertae sedis</taxon>
        <taxon>Trichothecium</taxon>
    </lineage>
</organism>
<sequence>MALLSKLLFLGLYALQATAAPRFLTPGRAPGLKLHVLHKDNTLTPSLPVDFPDPSIIQAEEGTWYAFATNTGATKVQVARTQDPLGNNWELLGHDAMPDAGWSSGSNTWAPDVRRVADGSYVLYFSGQVPGSHQHCIGVARSSSVAGPYKPDPEPWVCPRAQGGAIDASGFYDEAEGKRYVAYKVDGNSRGETPTACGEGVNDPTLRTPLVLQEVADDGVRKIGQPTVMIDRVATQDGALIEAPNLVRRGSDGMYVLFYSSHCFTDPLYDIKYAYSQNIRGPYTRSDGPLLKAPDFGLRAPGGMTSARLSGGQDFIVFHGKCQDKVRCAYSVAYDAQ</sequence>
<dbReference type="EMBL" id="CM047945">
    <property type="protein sequence ID" value="KAI9898341.1"/>
    <property type="molecule type" value="Genomic_DNA"/>
</dbReference>
<proteinExistence type="predicted"/>
<keyword evidence="2" id="KW-1185">Reference proteome</keyword>
<evidence type="ECO:0000313" key="1">
    <source>
        <dbReference type="EMBL" id="KAI9898341.1"/>
    </source>
</evidence>
<reference evidence="1" key="1">
    <citation type="submission" date="2022-10" db="EMBL/GenBank/DDBJ databases">
        <title>Complete Genome of Trichothecium roseum strain YXFP-22015, a Plant Pathogen Isolated from Citrus.</title>
        <authorList>
            <person name="Wang Y."/>
            <person name="Zhu L."/>
        </authorList>
    </citation>
    <scope>NUCLEOTIDE SEQUENCE</scope>
    <source>
        <strain evidence="1">YXFP-22015</strain>
    </source>
</reference>
<evidence type="ECO:0000313" key="2">
    <source>
        <dbReference type="Proteomes" id="UP001163324"/>
    </source>
</evidence>
<dbReference type="Proteomes" id="UP001163324">
    <property type="component" value="Chromosome 6"/>
</dbReference>
<comment type="caution">
    <text evidence="1">The sequence shown here is derived from an EMBL/GenBank/DDBJ whole genome shotgun (WGS) entry which is preliminary data.</text>
</comment>
<protein>
    <submittedName>
        <fullName evidence="1">Uncharacterized protein</fullName>
    </submittedName>
</protein>
<gene>
    <name evidence="1" type="ORF">N3K66_006701</name>
</gene>